<dbReference type="Gene3D" id="1.10.357.10">
    <property type="entry name" value="Tetracycline Repressor, domain 2"/>
    <property type="match status" value="1"/>
</dbReference>
<dbReference type="SUPFAM" id="SSF48498">
    <property type="entry name" value="Tetracyclin repressor-like, C-terminal domain"/>
    <property type="match status" value="1"/>
</dbReference>
<evidence type="ECO:0000256" key="2">
    <source>
        <dbReference type="ARBA" id="ARBA00023125"/>
    </source>
</evidence>
<dbReference type="InterPro" id="IPR049445">
    <property type="entry name" value="TetR_SbtR-like_C"/>
</dbReference>
<keyword evidence="7" id="KW-1185">Reference proteome</keyword>
<dbReference type="InterPro" id="IPR009057">
    <property type="entry name" value="Homeodomain-like_sf"/>
</dbReference>
<organism evidence="6 7">
    <name type="scientific">Amycolatopsis ultiminotia</name>
    <dbReference type="NCBI Taxonomy" id="543629"/>
    <lineage>
        <taxon>Bacteria</taxon>
        <taxon>Bacillati</taxon>
        <taxon>Actinomycetota</taxon>
        <taxon>Actinomycetes</taxon>
        <taxon>Pseudonocardiales</taxon>
        <taxon>Pseudonocardiaceae</taxon>
        <taxon>Amycolatopsis</taxon>
    </lineage>
</organism>
<evidence type="ECO:0000259" key="5">
    <source>
        <dbReference type="PROSITE" id="PS50977"/>
    </source>
</evidence>
<protein>
    <submittedName>
        <fullName evidence="6">TetR family transcriptional regulator</fullName>
    </submittedName>
</protein>
<dbReference type="PROSITE" id="PS50977">
    <property type="entry name" value="HTH_TETR_2"/>
    <property type="match status" value="1"/>
</dbReference>
<dbReference type="Pfam" id="PF00440">
    <property type="entry name" value="TetR_N"/>
    <property type="match status" value="1"/>
</dbReference>
<dbReference type="InterPro" id="IPR050109">
    <property type="entry name" value="HTH-type_TetR-like_transc_reg"/>
</dbReference>
<name>A0ABP6WXS9_9PSEU</name>
<evidence type="ECO:0000313" key="6">
    <source>
        <dbReference type="EMBL" id="GAA3557220.1"/>
    </source>
</evidence>
<comment type="caution">
    <text evidence="6">The sequence shown here is derived from an EMBL/GenBank/DDBJ whole genome shotgun (WGS) entry which is preliminary data.</text>
</comment>
<feature type="domain" description="HTH tetR-type" evidence="5">
    <location>
        <begin position="15"/>
        <end position="74"/>
    </location>
</feature>
<dbReference type="PANTHER" id="PTHR30055">
    <property type="entry name" value="HTH-TYPE TRANSCRIPTIONAL REGULATOR RUTR"/>
    <property type="match status" value="1"/>
</dbReference>
<dbReference type="EMBL" id="BAAAZN010000009">
    <property type="protein sequence ID" value="GAA3557220.1"/>
    <property type="molecule type" value="Genomic_DNA"/>
</dbReference>
<evidence type="ECO:0000256" key="1">
    <source>
        <dbReference type="ARBA" id="ARBA00023015"/>
    </source>
</evidence>
<dbReference type="Pfam" id="PF21597">
    <property type="entry name" value="TetR_C_43"/>
    <property type="match status" value="1"/>
</dbReference>
<feature type="DNA-binding region" description="H-T-H motif" evidence="4">
    <location>
        <begin position="37"/>
        <end position="56"/>
    </location>
</feature>
<dbReference type="Proteomes" id="UP001500689">
    <property type="component" value="Unassembled WGS sequence"/>
</dbReference>
<keyword evidence="1" id="KW-0805">Transcription regulation</keyword>
<dbReference type="SUPFAM" id="SSF46689">
    <property type="entry name" value="Homeodomain-like"/>
    <property type="match status" value="1"/>
</dbReference>
<reference evidence="7" key="1">
    <citation type="journal article" date="2019" name="Int. J. Syst. Evol. Microbiol.">
        <title>The Global Catalogue of Microorganisms (GCM) 10K type strain sequencing project: providing services to taxonomists for standard genome sequencing and annotation.</title>
        <authorList>
            <consortium name="The Broad Institute Genomics Platform"/>
            <consortium name="The Broad Institute Genome Sequencing Center for Infectious Disease"/>
            <person name="Wu L."/>
            <person name="Ma J."/>
        </authorList>
    </citation>
    <scope>NUCLEOTIDE SEQUENCE [LARGE SCALE GENOMIC DNA]</scope>
    <source>
        <strain evidence="7">JCM 16898</strain>
    </source>
</reference>
<evidence type="ECO:0000313" key="7">
    <source>
        <dbReference type="Proteomes" id="UP001500689"/>
    </source>
</evidence>
<evidence type="ECO:0000256" key="4">
    <source>
        <dbReference type="PROSITE-ProRule" id="PRU00335"/>
    </source>
</evidence>
<proteinExistence type="predicted"/>
<sequence>MSSEEKPRRLRADAERNRTRLLEAGRAAFGSGREPVTLEQVARDAGVGIGTLYRHFPTREALVEALYRDEVAQLCASAEVLLAAEGPARALRRWMDRFADYATTKREMADSLRMLFSTGAVAISEVRKEFTAAVQTILDAGTVDGTLRTDVRAEDVVVSVVGMASATAINGGQEQLNRMFDLLMDGIRR</sequence>
<dbReference type="InterPro" id="IPR001647">
    <property type="entry name" value="HTH_TetR"/>
</dbReference>
<keyword evidence="3" id="KW-0804">Transcription</keyword>
<accession>A0ABP6WXS9</accession>
<dbReference type="RefSeq" id="WP_344863069.1">
    <property type="nucleotide sequence ID" value="NZ_BAAAZN010000009.1"/>
</dbReference>
<dbReference type="InterPro" id="IPR036271">
    <property type="entry name" value="Tet_transcr_reg_TetR-rel_C_sf"/>
</dbReference>
<evidence type="ECO:0000256" key="3">
    <source>
        <dbReference type="ARBA" id="ARBA00023163"/>
    </source>
</evidence>
<gene>
    <name evidence="6" type="ORF">GCM10022222_46100</name>
</gene>
<dbReference type="PANTHER" id="PTHR30055:SF234">
    <property type="entry name" value="HTH-TYPE TRANSCRIPTIONAL REGULATOR BETI"/>
    <property type="match status" value="1"/>
</dbReference>
<keyword evidence="2 4" id="KW-0238">DNA-binding</keyword>